<sequence>MTACGAPRPDGTAPFPTLDVVTEIADLDHPWDVVAAPDGTLLTGERSGRFVVKRPGGSAREVVAADLPGLVVDRELGLMGIALAPDFDATRTMYSCRSYAAGGAVDIRVQSWTVDEHWTALTPTGTLVSGLPLSSRGRHGGCRLLPLPDGTLLIGTGDATQATSPQDPSSLGGKVLRVDAATGAPAAGNPFPDSAVYTLGHRNVQGLTIRPGTGEIYSVEQGTHRDDEVNRLVPGGNYGWNPDAGDGFYDESVPMTDPDRVPGAIAAVWSSGPATIATASGTFVTGPGWGEWDGALAVGVQKGRKVLFLRLAPDGRSVIAETAPPELADEYGRIRTVVAQPDGSLLVTTDNGGDDKVLRVTASTGR</sequence>
<proteinExistence type="predicted"/>
<accession>A0A1G6R1G3</accession>
<dbReference type="PANTHER" id="PTHR19328">
    <property type="entry name" value="HEDGEHOG-INTERACTING PROTEIN"/>
    <property type="match status" value="1"/>
</dbReference>
<dbReference type="RefSeq" id="WP_072844261.1">
    <property type="nucleotide sequence ID" value="NZ_FNAB01000002.1"/>
</dbReference>
<dbReference type="PANTHER" id="PTHR19328:SF13">
    <property type="entry name" value="HIPL1 PROTEIN"/>
    <property type="match status" value="1"/>
</dbReference>
<name>A0A1G6R1G3_9NOCA</name>
<reference evidence="2 3" key="1">
    <citation type="submission" date="2016-10" db="EMBL/GenBank/DDBJ databases">
        <authorList>
            <person name="de Groot N.N."/>
        </authorList>
    </citation>
    <scope>NUCLEOTIDE SEQUENCE [LARGE SCALE GENOMIC DNA]</scope>
    <source>
        <strain evidence="2 3">JCM 11308</strain>
    </source>
</reference>
<gene>
    <name evidence="2" type="ORF">SAMN05444580_102295</name>
</gene>
<dbReference type="Gene3D" id="2.120.10.30">
    <property type="entry name" value="TolB, C-terminal domain"/>
    <property type="match status" value="1"/>
</dbReference>
<dbReference type="Proteomes" id="UP000199417">
    <property type="component" value="Unassembled WGS sequence"/>
</dbReference>
<dbReference type="AlphaFoldDB" id="A0A1G6R1G3"/>
<dbReference type="InterPro" id="IPR012938">
    <property type="entry name" value="Glc/Sorbosone_DH"/>
</dbReference>
<evidence type="ECO:0000313" key="2">
    <source>
        <dbReference type="EMBL" id="SDC98462.1"/>
    </source>
</evidence>
<dbReference type="InterPro" id="IPR011042">
    <property type="entry name" value="6-blade_b-propeller_TolB-like"/>
</dbReference>
<evidence type="ECO:0000259" key="1">
    <source>
        <dbReference type="Pfam" id="PF07995"/>
    </source>
</evidence>
<dbReference type="InterPro" id="IPR011041">
    <property type="entry name" value="Quinoprot_gluc/sorb_DH_b-prop"/>
</dbReference>
<evidence type="ECO:0000313" key="3">
    <source>
        <dbReference type="Proteomes" id="UP000199417"/>
    </source>
</evidence>
<dbReference type="EMBL" id="FNAB01000002">
    <property type="protein sequence ID" value="SDC98462.1"/>
    <property type="molecule type" value="Genomic_DNA"/>
</dbReference>
<protein>
    <submittedName>
        <fullName evidence="2">Glucose/arabinose dehydrogenase, beta-propeller fold</fullName>
    </submittedName>
</protein>
<dbReference type="STRING" id="168276.SAMN05444580_102295"/>
<keyword evidence="3" id="KW-1185">Reference proteome</keyword>
<organism evidence="2 3">
    <name type="scientific">Rhodococcus tukisamuensis</name>
    <dbReference type="NCBI Taxonomy" id="168276"/>
    <lineage>
        <taxon>Bacteria</taxon>
        <taxon>Bacillati</taxon>
        <taxon>Actinomycetota</taxon>
        <taxon>Actinomycetes</taxon>
        <taxon>Mycobacteriales</taxon>
        <taxon>Nocardiaceae</taxon>
        <taxon>Rhodococcus</taxon>
    </lineage>
</organism>
<feature type="domain" description="Glucose/Sorbosone dehydrogenase" evidence="1">
    <location>
        <begin position="27"/>
        <end position="352"/>
    </location>
</feature>
<dbReference type="SUPFAM" id="SSF50952">
    <property type="entry name" value="Soluble quinoprotein glucose dehydrogenase"/>
    <property type="match status" value="1"/>
</dbReference>
<dbReference type="Pfam" id="PF07995">
    <property type="entry name" value="GSDH"/>
    <property type="match status" value="1"/>
</dbReference>